<dbReference type="KEGG" id="spaa:SPAPADRAFT_59252"/>
<feature type="non-terminal residue" evidence="1">
    <location>
        <position position="65"/>
    </location>
</feature>
<evidence type="ECO:0000313" key="1">
    <source>
        <dbReference type="EMBL" id="EGW33877.1"/>
    </source>
</evidence>
<dbReference type="Proteomes" id="UP000000709">
    <property type="component" value="Unassembled WGS sequence"/>
</dbReference>
<gene>
    <name evidence="1" type="ORF">SPAPADRAFT_59252</name>
</gene>
<dbReference type="AlphaFoldDB" id="G3AJH4"/>
<dbReference type="RefSeq" id="XP_007373461.1">
    <property type="nucleotide sequence ID" value="XM_007373399.1"/>
</dbReference>
<proteinExistence type="predicted"/>
<keyword evidence="2" id="KW-1185">Reference proteome</keyword>
<accession>G3AJH4</accession>
<organism evidence="2">
    <name type="scientific">Spathaspora passalidarum (strain NRRL Y-27907 / 11-Y1)</name>
    <dbReference type="NCBI Taxonomy" id="619300"/>
    <lineage>
        <taxon>Eukaryota</taxon>
        <taxon>Fungi</taxon>
        <taxon>Dikarya</taxon>
        <taxon>Ascomycota</taxon>
        <taxon>Saccharomycotina</taxon>
        <taxon>Pichiomycetes</taxon>
        <taxon>Debaryomycetaceae</taxon>
        <taxon>Spathaspora</taxon>
    </lineage>
</organism>
<dbReference type="InParanoid" id="G3AJH4"/>
<evidence type="ECO:0000313" key="2">
    <source>
        <dbReference type="Proteomes" id="UP000000709"/>
    </source>
</evidence>
<dbReference type="EMBL" id="GL996500">
    <property type="protein sequence ID" value="EGW33877.1"/>
    <property type="molecule type" value="Genomic_DNA"/>
</dbReference>
<protein>
    <submittedName>
        <fullName evidence="1">Uncharacterized protein</fullName>
    </submittedName>
</protein>
<name>G3AJH4_SPAPN</name>
<dbReference type="HOGENOM" id="CLU_2856102_0_0_1"/>
<sequence length="65" mass="7513">MQDSLNRPINGKRRHVMNDVFSRVFPLMSRIIEIMETDVKPMASKGGHSSRRECVDFSCINPLYT</sequence>
<reference evidence="1 2" key="1">
    <citation type="journal article" date="2011" name="Proc. Natl. Acad. Sci. U.S.A.">
        <title>Comparative genomics of xylose-fermenting fungi for enhanced biofuel production.</title>
        <authorList>
            <person name="Wohlbach D.J."/>
            <person name="Kuo A."/>
            <person name="Sato T.K."/>
            <person name="Potts K.M."/>
            <person name="Salamov A.A."/>
            <person name="LaButti K.M."/>
            <person name="Sun H."/>
            <person name="Clum A."/>
            <person name="Pangilinan J.L."/>
            <person name="Lindquist E.A."/>
            <person name="Lucas S."/>
            <person name="Lapidus A."/>
            <person name="Jin M."/>
            <person name="Gunawan C."/>
            <person name="Balan V."/>
            <person name="Dale B.E."/>
            <person name="Jeffries T.W."/>
            <person name="Zinkel R."/>
            <person name="Barry K.W."/>
            <person name="Grigoriev I.V."/>
            <person name="Gasch A.P."/>
        </authorList>
    </citation>
    <scope>NUCLEOTIDE SEQUENCE [LARGE SCALE GENOMIC DNA]</scope>
    <source>
        <strain evidence="2">NRRL Y-27907 / 11-Y1</strain>
    </source>
</reference>
<dbReference type="GeneID" id="18872837"/>